<dbReference type="EMBL" id="IAAA01002410">
    <property type="protein sequence ID" value="LAA01038.1"/>
    <property type="molecule type" value="mRNA"/>
</dbReference>
<keyword evidence="12" id="KW-0630">Potassium</keyword>
<evidence type="ECO:0000256" key="14">
    <source>
        <dbReference type="ARBA" id="ARBA00023317"/>
    </source>
</evidence>
<dbReference type="InterPro" id="IPR015793">
    <property type="entry name" value="Pyrv_Knase_brl"/>
</dbReference>
<dbReference type="InterPro" id="IPR015813">
    <property type="entry name" value="Pyrv/PenolPyrv_kinase-like_dom"/>
</dbReference>
<evidence type="ECO:0000259" key="16">
    <source>
        <dbReference type="Pfam" id="PF00224"/>
    </source>
</evidence>
<comment type="catalytic activity">
    <reaction evidence="15">
        <text>pyruvate + ATP = phosphoenolpyruvate + ADP + H(+)</text>
        <dbReference type="Rhea" id="RHEA:18157"/>
        <dbReference type="ChEBI" id="CHEBI:15361"/>
        <dbReference type="ChEBI" id="CHEBI:15378"/>
        <dbReference type="ChEBI" id="CHEBI:30616"/>
        <dbReference type="ChEBI" id="CHEBI:58702"/>
        <dbReference type="ChEBI" id="CHEBI:456216"/>
        <dbReference type="EC" id="2.7.1.40"/>
    </reaction>
</comment>
<dbReference type="Gene3D" id="3.40.1380.20">
    <property type="entry name" value="Pyruvate kinase, C-terminal domain"/>
    <property type="match status" value="1"/>
</dbReference>
<evidence type="ECO:0000256" key="9">
    <source>
        <dbReference type="ARBA" id="ARBA00022777"/>
    </source>
</evidence>
<dbReference type="GO" id="GO:0005524">
    <property type="term" value="F:ATP binding"/>
    <property type="evidence" value="ECO:0007669"/>
    <property type="project" value="UniProtKB-KW"/>
</dbReference>
<dbReference type="UniPathway" id="UPA00109">
    <property type="reaction ID" value="UER00188"/>
</dbReference>
<keyword evidence="10" id="KW-0067">ATP-binding</keyword>
<evidence type="ECO:0000313" key="18">
    <source>
        <dbReference type="EMBL" id="LAA01038.1"/>
    </source>
</evidence>
<keyword evidence="7" id="KW-0479">Metal-binding</keyword>
<dbReference type="GO" id="GO:0004743">
    <property type="term" value="F:pyruvate kinase activity"/>
    <property type="evidence" value="ECO:0007669"/>
    <property type="project" value="UniProtKB-EC"/>
</dbReference>
<dbReference type="PRINTS" id="PR01050">
    <property type="entry name" value="PYRUVTKNASE"/>
</dbReference>
<dbReference type="AlphaFoldDB" id="A0A2L2XYS9"/>
<dbReference type="GeneID" id="107447029"/>
<evidence type="ECO:0000256" key="10">
    <source>
        <dbReference type="ARBA" id="ARBA00022840"/>
    </source>
</evidence>
<dbReference type="InterPro" id="IPR018209">
    <property type="entry name" value="Pyrv_Knase_AS"/>
</dbReference>
<evidence type="ECO:0000256" key="11">
    <source>
        <dbReference type="ARBA" id="ARBA00022842"/>
    </source>
</evidence>
<dbReference type="EC" id="2.7.1.40" evidence="5 15"/>
<dbReference type="SUPFAM" id="SSF50800">
    <property type="entry name" value="PK beta-barrel domain-like"/>
    <property type="match status" value="1"/>
</dbReference>
<evidence type="ECO:0000256" key="6">
    <source>
        <dbReference type="ARBA" id="ARBA00022679"/>
    </source>
</evidence>
<keyword evidence="6 15" id="KW-0808">Transferase</keyword>
<dbReference type="InterPro" id="IPR015795">
    <property type="entry name" value="Pyrv_Knase_C"/>
</dbReference>
<dbReference type="SUPFAM" id="SSF51621">
    <property type="entry name" value="Phosphoenolpyruvate/pyruvate domain"/>
    <property type="match status" value="1"/>
</dbReference>
<sequence length="527" mass="56820">MSSPVKVPSSHQLSAAEEVCLLDHLGALDIDSAPIYPRLTNIICTIGPASREVGTLMQMINAGMNIVRLNFSHGTYDYHAGTIKNAREAISNIAKEEGLASYPVAIALDTKGPEIRTGLLEGGPSAEVEMVKGKMVKVTTDDAYIEKCSAEVIHVDYKNITKVVVPGSRIYVDDGLISLVVKSIGSNSVECEVENGGMLGSKKGCNLPGAEVDLPAVSEKDKQDLLFGVEQDVDMVFASFIRNAKGVKEIREILGEKGKHIKIIPKIENHEGVKKIDEIIDVSDGIMVARGDLGIEIPTEKVFLAQKMMIAKCNIAGKPVICATQMLESMVKKPRPTRAESSDVANAVLDGADCVMLSGETAKGEYPVAAVQVMHAICREAEAAVFHRNVFSDLMLKTTIPTDATLSVAIAAVNAAMKSLASAIIVLTTTGRTAHMISKYRPRCPIIAISRVSLTTRQAKLYRGIDGIHFTAERLSEWTQDVDSRIQCAVDYGKKKLYLKSGDTIVIVTGWRKGAGATNTMRIITLP</sequence>
<dbReference type="OrthoDB" id="108365at2759"/>
<evidence type="ECO:0000256" key="13">
    <source>
        <dbReference type="ARBA" id="ARBA00023152"/>
    </source>
</evidence>
<dbReference type="InterPro" id="IPR001697">
    <property type="entry name" value="Pyr_Knase"/>
</dbReference>
<dbReference type="NCBIfam" id="TIGR01064">
    <property type="entry name" value="pyruv_kin"/>
    <property type="match status" value="1"/>
</dbReference>
<dbReference type="PANTHER" id="PTHR11817">
    <property type="entry name" value="PYRUVATE KINASE"/>
    <property type="match status" value="1"/>
</dbReference>
<dbReference type="InterPro" id="IPR036918">
    <property type="entry name" value="Pyrv_Knase_C_sf"/>
</dbReference>
<comment type="similarity">
    <text evidence="4 15">Belongs to the pyruvate kinase family.</text>
</comment>
<dbReference type="Pfam" id="PF00224">
    <property type="entry name" value="PK"/>
    <property type="match status" value="1"/>
</dbReference>
<feature type="domain" description="Pyruvate kinase C-terminal" evidence="17">
    <location>
        <begin position="407"/>
        <end position="524"/>
    </location>
</feature>
<dbReference type="SUPFAM" id="SSF52935">
    <property type="entry name" value="PK C-terminal domain-like"/>
    <property type="match status" value="1"/>
</dbReference>
<dbReference type="NCBIfam" id="NF004491">
    <property type="entry name" value="PRK05826.1"/>
    <property type="match status" value="1"/>
</dbReference>
<dbReference type="InterPro" id="IPR011037">
    <property type="entry name" value="Pyrv_Knase-like_insert_dom_sf"/>
</dbReference>
<protein>
    <recommendedName>
        <fullName evidence="5 15">Pyruvate kinase</fullName>
        <ecNumber evidence="5 15">2.7.1.40</ecNumber>
    </recommendedName>
</protein>
<keyword evidence="8" id="KW-0547">Nucleotide-binding</keyword>
<keyword evidence="13 15" id="KW-0324">Glycolysis</keyword>
<evidence type="ECO:0000256" key="4">
    <source>
        <dbReference type="ARBA" id="ARBA00008663"/>
    </source>
</evidence>
<dbReference type="FunFam" id="3.40.1380.20:FF:000001">
    <property type="entry name" value="Pyruvate kinase"/>
    <property type="match status" value="1"/>
</dbReference>
<dbReference type="InterPro" id="IPR015806">
    <property type="entry name" value="Pyrv_Knase_insert_dom_sf"/>
</dbReference>
<evidence type="ECO:0000259" key="17">
    <source>
        <dbReference type="Pfam" id="PF02887"/>
    </source>
</evidence>
<evidence type="ECO:0000256" key="1">
    <source>
        <dbReference type="ARBA" id="ARBA00001946"/>
    </source>
</evidence>
<dbReference type="GO" id="GO:0000287">
    <property type="term" value="F:magnesium ion binding"/>
    <property type="evidence" value="ECO:0007669"/>
    <property type="project" value="InterPro"/>
</dbReference>
<dbReference type="PROSITE" id="PS00110">
    <property type="entry name" value="PYRUVATE_KINASE"/>
    <property type="match status" value="1"/>
</dbReference>
<dbReference type="FunFam" id="2.40.33.10:FF:000023">
    <property type="entry name" value="Pyruvate kinase PKM"/>
    <property type="match status" value="1"/>
</dbReference>
<dbReference type="PROSITE" id="PS50890">
    <property type="entry name" value="PUA"/>
    <property type="match status" value="1"/>
</dbReference>
<name>A0A2L2XYS9_PARTP</name>
<dbReference type="CDD" id="cd00288">
    <property type="entry name" value="Pyruvate_Kinase"/>
    <property type="match status" value="1"/>
</dbReference>
<comment type="cofactor">
    <cofactor evidence="1">
        <name>Mg(2+)</name>
        <dbReference type="ChEBI" id="CHEBI:18420"/>
    </cofactor>
</comment>
<evidence type="ECO:0000256" key="5">
    <source>
        <dbReference type="ARBA" id="ARBA00012142"/>
    </source>
</evidence>
<accession>A0A2L2XYS9</accession>
<dbReference type="RefSeq" id="XP_042894887.1">
    <property type="nucleotide sequence ID" value="XM_043038953.2"/>
</dbReference>
<comment type="cofactor">
    <cofactor evidence="2">
        <name>K(+)</name>
        <dbReference type="ChEBI" id="CHEBI:29103"/>
    </cofactor>
</comment>
<dbReference type="FunFam" id="3.20.20.60:FF:000025">
    <property type="entry name" value="Pyruvate kinase"/>
    <property type="match status" value="1"/>
</dbReference>
<keyword evidence="11 15" id="KW-0460">Magnesium</keyword>
<dbReference type="Gene3D" id="2.40.33.10">
    <property type="entry name" value="PK beta-barrel domain-like"/>
    <property type="match status" value="1"/>
</dbReference>
<dbReference type="Pfam" id="PF02887">
    <property type="entry name" value="PK_C"/>
    <property type="match status" value="1"/>
</dbReference>
<evidence type="ECO:0000256" key="15">
    <source>
        <dbReference type="RuleBase" id="RU000504"/>
    </source>
</evidence>
<evidence type="ECO:0000256" key="2">
    <source>
        <dbReference type="ARBA" id="ARBA00001958"/>
    </source>
</evidence>
<dbReference type="GO" id="GO:0016301">
    <property type="term" value="F:kinase activity"/>
    <property type="evidence" value="ECO:0007669"/>
    <property type="project" value="UniProtKB-KW"/>
</dbReference>
<reference evidence="18" key="1">
    <citation type="journal article" date="2016" name="Mol. Ecol. Resour.">
        <title>Evaluation of the impact of RNA preservation methods of spiders for de novo transcriptome assembly.</title>
        <authorList>
            <person name="Kono N."/>
            <person name="Nakamura H."/>
            <person name="Ito Y."/>
            <person name="Tomita M."/>
            <person name="Arakawa K."/>
        </authorList>
    </citation>
    <scope>NUCLEOTIDE SEQUENCE</scope>
    <source>
        <tissue evidence="18">Whole body</tissue>
    </source>
</reference>
<proteinExistence type="evidence at transcript level"/>
<keyword evidence="14 18" id="KW-0670">Pyruvate</keyword>
<keyword evidence="9 15" id="KW-0418">Kinase</keyword>
<feature type="domain" description="Pyruvate kinase barrel" evidence="16">
    <location>
        <begin position="38"/>
        <end position="371"/>
    </location>
</feature>
<comment type="pathway">
    <text evidence="3 15">Carbohydrate degradation; glycolysis; pyruvate from D-glyceraldehyde 3-phosphate: step 5/5.</text>
</comment>
<evidence type="ECO:0000256" key="3">
    <source>
        <dbReference type="ARBA" id="ARBA00004997"/>
    </source>
</evidence>
<dbReference type="Gene3D" id="3.20.20.60">
    <property type="entry name" value="Phosphoenolpyruvate-binding domains"/>
    <property type="match status" value="1"/>
</dbReference>
<evidence type="ECO:0000256" key="12">
    <source>
        <dbReference type="ARBA" id="ARBA00022958"/>
    </source>
</evidence>
<dbReference type="InterPro" id="IPR040442">
    <property type="entry name" value="Pyrv_kinase-like_dom_sf"/>
</dbReference>
<evidence type="ECO:0000256" key="7">
    <source>
        <dbReference type="ARBA" id="ARBA00022723"/>
    </source>
</evidence>
<dbReference type="NCBIfam" id="NF004978">
    <property type="entry name" value="PRK06354.1"/>
    <property type="match status" value="1"/>
</dbReference>
<evidence type="ECO:0000256" key="8">
    <source>
        <dbReference type="ARBA" id="ARBA00022741"/>
    </source>
</evidence>
<organism evidence="18">
    <name type="scientific">Parasteatoda tepidariorum</name>
    <name type="common">Common house spider</name>
    <name type="synonym">Achaearanea tepidariorum</name>
    <dbReference type="NCBI Taxonomy" id="114398"/>
    <lineage>
        <taxon>Eukaryota</taxon>
        <taxon>Metazoa</taxon>
        <taxon>Ecdysozoa</taxon>
        <taxon>Arthropoda</taxon>
        <taxon>Chelicerata</taxon>
        <taxon>Arachnida</taxon>
        <taxon>Araneae</taxon>
        <taxon>Araneomorphae</taxon>
        <taxon>Entelegynae</taxon>
        <taxon>Araneoidea</taxon>
        <taxon>Theridiidae</taxon>
        <taxon>Parasteatoda</taxon>
    </lineage>
</organism>
<dbReference type="GO" id="GO:0030955">
    <property type="term" value="F:potassium ion binding"/>
    <property type="evidence" value="ECO:0007669"/>
    <property type="project" value="InterPro"/>
</dbReference>